<reference evidence="10 11" key="1">
    <citation type="submission" date="2020-04" db="EMBL/GenBank/DDBJ databases">
        <title>Genome-Wide Identification of 5-Methylcytosine Sites in Bacterial Genomes By High-Throughput Sequencing of MspJI Restriction Fragments.</title>
        <authorList>
            <person name="Wu V."/>
        </authorList>
    </citation>
    <scope>NUCLEOTIDE SEQUENCE [LARGE SCALE GENOMIC DNA]</scope>
    <source>
        <strain evidence="10 11">CCAP 1403/13f</strain>
    </source>
</reference>
<feature type="transmembrane region" description="Helical" evidence="8">
    <location>
        <begin position="415"/>
        <end position="438"/>
    </location>
</feature>
<evidence type="ECO:0000259" key="9">
    <source>
        <dbReference type="Pfam" id="PF13231"/>
    </source>
</evidence>
<dbReference type="Proteomes" id="UP000502433">
    <property type="component" value="Chromosome"/>
</dbReference>
<organism evidence="10 11">
    <name type="scientific">Dolichospermum flos-aquae CCAP 1403/13F</name>
    <dbReference type="NCBI Taxonomy" id="315271"/>
    <lineage>
        <taxon>Bacteria</taxon>
        <taxon>Bacillati</taxon>
        <taxon>Cyanobacteriota</taxon>
        <taxon>Cyanophyceae</taxon>
        <taxon>Nostocales</taxon>
        <taxon>Aphanizomenonaceae</taxon>
        <taxon>Dolichospermum</taxon>
    </lineage>
</organism>
<evidence type="ECO:0000313" key="11">
    <source>
        <dbReference type="Proteomes" id="UP000502433"/>
    </source>
</evidence>
<feature type="transmembrane region" description="Helical" evidence="8">
    <location>
        <begin position="205"/>
        <end position="229"/>
    </location>
</feature>
<dbReference type="EMBL" id="CP051206">
    <property type="protein sequence ID" value="QJB43180.1"/>
    <property type="molecule type" value="Genomic_DNA"/>
</dbReference>
<evidence type="ECO:0000256" key="2">
    <source>
        <dbReference type="ARBA" id="ARBA00022475"/>
    </source>
</evidence>
<feature type="transmembrane region" description="Helical" evidence="8">
    <location>
        <begin position="319"/>
        <end position="341"/>
    </location>
</feature>
<comment type="subcellular location">
    <subcellularLocation>
        <location evidence="1">Cell membrane</location>
        <topology evidence="1">Multi-pass membrane protein</topology>
    </subcellularLocation>
</comment>
<gene>
    <name evidence="10" type="ORF">HGD76_01965</name>
</gene>
<dbReference type="InterPro" id="IPR038731">
    <property type="entry name" value="RgtA/B/C-like"/>
</dbReference>
<dbReference type="InterPro" id="IPR050297">
    <property type="entry name" value="LipidA_mod_glycosyltrf_83"/>
</dbReference>
<dbReference type="AlphaFoldDB" id="A0A6H2BVX2"/>
<dbReference type="RefSeq" id="WP_168694806.1">
    <property type="nucleotide sequence ID" value="NZ_CP051206.1"/>
</dbReference>
<evidence type="ECO:0000256" key="1">
    <source>
        <dbReference type="ARBA" id="ARBA00004651"/>
    </source>
</evidence>
<feature type="transmembrane region" description="Helical" evidence="8">
    <location>
        <begin position="126"/>
        <end position="143"/>
    </location>
</feature>
<evidence type="ECO:0000313" key="10">
    <source>
        <dbReference type="EMBL" id="QJB43180.1"/>
    </source>
</evidence>
<dbReference type="GO" id="GO:0016763">
    <property type="term" value="F:pentosyltransferase activity"/>
    <property type="evidence" value="ECO:0007669"/>
    <property type="project" value="TreeGrafter"/>
</dbReference>
<evidence type="ECO:0000256" key="8">
    <source>
        <dbReference type="SAM" id="Phobius"/>
    </source>
</evidence>
<feature type="transmembrane region" description="Helical" evidence="8">
    <location>
        <begin position="348"/>
        <end position="368"/>
    </location>
</feature>
<feature type="domain" description="Glycosyltransferase RgtA/B/C/D-like" evidence="9">
    <location>
        <begin position="100"/>
        <end position="259"/>
    </location>
</feature>
<keyword evidence="5 8" id="KW-0812">Transmembrane</keyword>
<evidence type="ECO:0000256" key="3">
    <source>
        <dbReference type="ARBA" id="ARBA00022676"/>
    </source>
</evidence>
<feature type="transmembrane region" description="Helical" evidence="8">
    <location>
        <begin position="149"/>
        <end position="168"/>
    </location>
</feature>
<evidence type="ECO:0000256" key="5">
    <source>
        <dbReference type="ARBA" id="ARBA00022692"/>
    </source>
</evidence>
<dbReference type="GO" id="GO:0009103">
    <property type="term" value="P:lipopolysaccharide biosynthetic process"/>
    <property type="evidence" value="ECO:0007669"/>
    <property type="project" value="UniProtKB-ARBA"/>
</dbReference>
<accession>A0A6H2BVX2</accession>
<sequence length="546" mass="62354">MNQSQLLTKTNPPSWLKILVIIFMGLSIFCRFTNLGQKIYSSDENWTSVAISGHTLNELKQEVSQNQGIIPISNFDKYQHINLDRGVADTVNYLITSDPQHPPLYYVMVRLWAQVFGDSPAGVRSLSAVISLLIFPTVYWLCLELFDSAVVGWLAMALIAVSPLQLYFAQEARQYTLWMVEILGSSAALLRAMRQENKSNWALYSLSLVLGLYTHLFTGLIMISHGIYVIIQQQFHFTKTFINYLISTIAAFLIFLPWLLVFITNIHTALALTSGFGIKYINNPFELIAIFLDRVTRIFFDLNFTTSIILARFTDEGSLYYSITSLIFSLILIIYSLFLLVRNYQNKAYLFIFLLGGFPSLLLMVYDITSGGSRSLQVRYQLPLYLCLEITVAYLLSFAFQILQEQLWRRKIAQLLMVLFLLAGLVSDVTFFQARSWWTQSSSRLIIQTIQTMNKSESPLLVINNAPINLGGILALSHYSPKVPLLPVADNEIMQIPENYDQIFFIQNNSRSFHQMEQDEKYAEKAIIVLDIPPGGLWEFEKGQQS</sequence>
<dbReference type="Pfam" id="PF13231">
    <property type="entry name" value="PMT_2"/>
    <property type="match status" value="1"/>
</dbReference>
<reference evidence="10 11" key="2">
    <citation type="submission" date="2020-04" db="EMBL/GenBank/DDBJ databases">
        <authorList>
            <person name="Fomenkov A."/>
            <person name="Anton B.P."/>
            <person name="Roberts R.J."/>
        </authorList>
    </citation>
    <scope>NUCLEOTIDE SEQUENCE [LARGE SCALE GENOMIC DNA]</scope>
    <source>
        <strain evidence="10 11">CCAP 1403/13f</strain>
    </source>
</reference>
<evidence type="ECO:0000256" key="4">
    <source>
        <dbReference type="ARBA" id="ARBA00022679"/>
    </source>
</evidence>
<proteinExistence type="predicted"/>
<dbReference type="GO" id="GO:0005886">
    <property type="term" value="C:plasma membrane"/>
    <property type="evidence" value="ECO:0007669"/>
    <property type="project" value="UniProtKB-SubCell"/>
</dbReference>
<keyword evidence="6 8" id="KW-1133">Transmembrane helix</keyword>
<keyword evidence="4 10" id="KW-0808">Transferase</keyword>
<dbReference type="PANTHER" id="PTHR33908">
    <property type="entry name" value="MANNOSYLTRANSFERASE YKCB-RELATED"/>
    <property type="match status" value="1"/>
</dbReference>
<dbReference type="PANTHER" id="PTHR33908:SF11">
    <property type="entry name" value="MEMBRANE PROTEIN"/>
    <property type="match status" value="1"/>
</dbReference>
<feature type="transmembrane region" description="Helical" evidence="8">
    <location>
        <begin position="241"/>
        <end position="263"/>
    </location>
</feature>
<protein>
    <submittedName>
        <fullName evidence="10">Dolichyl-phosphate-mannose--protein mannosyltransferase</fullName>
    </submittedName>
</protein>
<keyword evidence="7 8" id="KW-0472">Membrane</keyword>
<feature type="transmembrane region" description="Helical" evidence="8">
    <location>
        <begin position="15"/>
        <end position="32"/>
    </location>
</feature>
<dbReference type="KEGG" id="dfs:HGD76_01965"/>
<evidence type="ECO:0000256" key="6">
    <source>
        <dbReference type="ARBA" id="ARBA00022989"/>
    </source>
</evidence>
<feature type="transmembrane region" description="Helical" evidence="8">
    <location>
        <begin position="380"/>
        <end position="403"/>
    </location>
</feature>
<keyword evidence="3 10" id="KW-0328">Glycosyltransferase</keyword>
<name>A0A6H2BVX2_DOLFA</name>
<keyword evidence="2" id="KW-1003">Cell membrane</keyword>
<evidence type="ECO:0000256" key="7">
    <source>
        <dbReference type="ARBA" id="ARBA00023136"/>
    </source>
</evidence>